<reference evidence="3 4" key="1">
    <citation type="journal article" date="2007" name="J. Bacteriol.">
        <title>The complete genome sequence of Roseobacter denitrificans reveals a mixotrophic rather than photosynthetic metabolism.</title>
        <authorList>
            <person name="Swingley W.D."/>
            <person name="Sadekar S."/>
            <person name="Mastrian S.D."/>
            <person name="Matthies H.J."/>
            <person name="Hao J."/>
            <person name="Ramos H."/>
            <person name="Acharya C.R."/>
            <person name="Conrad A.L."/>
            <person name="Taylor H.L."/>
            <person name="Dejesa L.C."/>
            <person name="Shah M.K."/>
            <person name="O'huallachain M.E."/>
            <person name="Lince M.T."/>
            <person name="Blankenship R.E."/>
            <person name="Beatty J.T."/>
            <person name="Touchman J.W."/>
        </authorList>
    </citation>
    <scope>NUCLEOTIDE SEQUENCE [LARGE SCALE GENOMIC DNA]</scope>
    <source>
        <strain evidence="4">ATCC 33942 / OCh 114</strain>
    </source>
</reference>
<organism evidence="3 4">
    <name type="scientific">Roseobacter denitrificans (strain ATCC 33942 / OCh 114)</name>
    <name type="common">Erythrobacter sp. (strain OCh 114)</name>
    <name type="synonym">Roseobacter denitrificans</name>
    <dbReference type="NCBI Taxonomy" id="375451"/>
    <lineage>
        <taxon>Bacteria</taxon>
        <taxon>Pseudomonadati</taxon>
        <taxon>Pseudomonadota</taxon>
        <taxon>Alphaproteobacteria</taxon>
        <taxon>Rhodobacterales</taxon>
        <taxon>Roseobacteraceae</taxon>
        <taxon>Roseobacter</taxon>
    </lineage>
</organism>
<accession>Q163E5</accession>
<dbReference type="eggNOG" id="ENOG502Z84M">
    <property type="taxonomic scope" value="Bacteria"/>
</dbReference>
<dbReference type="STRING" id="375451.RD1_3406"/>
<dbReference type="AlphaFoldDB" id="Q163E5"/>
<evidence type="ECO:0000313" key="3">
    <source>
        <dbReference type="EMBL" id="ABG32898.1"/>
    </source>
</evidence>
<name>Q163E5_ROSDO</name>
<dbReference type="RefSeq" id="WP_011569513.1">
    <property type="nucleotide sequence ID" value="NC_008209.1"/>
</dbReference>
<sequence>MADASEQDPQTGAAHTRPTPLGIYDRPKTQVISGIEIIAIAISAIWLLGAGLFFLMLPSEATEGGEGAGALRFLMTIMAIFMPIGMVWVAASAARASKVMREESQRLQASLDAIRHTYIAQSQNAATGVEPASVARKLDEIAAATRKTETVLATFSSRREQERQTPARAPAPAAVDQQQALALGTHAEDLAPPLDTADFIRALNFPETAEDTQGFAALRRALKDRPSAQLIQAAQDILTLLSQDGIYMDDLLPDRARPEIWRHFGQGVRGRPIAPLGGIRDRSSLALTSGRMKQDPIFRDAAHHFLRLFDKTFAEFEKRADDSDIVALAETRTARAFMLLGRVAGTFD</sequence>
<evidence type="ECO:0000256" key="1">
    <source>
        <dbReference type="SAM" id="MobiDB-lite"/>
    </source>
</evidence>
<feature type="transmembrane region" description="Helical" evidence="2">
    <location>
        <begin position="37"/>
        <end position="57"/>
    </location>
</feature>
<evidence type="ECO:0000256" key="2">
    <source>
        <dbReference type="SAM" id="Phobius"/>
    </source>
</evidence>
<keyword evidence="4" id="KW-1185">Reference proteome</keyword>
<keyword evidence="2" id="KW-0812">Transmembrane</keyword>
<gene>
    <name evidence="3" type="ordered locus">RD1_3406</name>
</gene>
<feature type="transmembrane region" description="Helical" evidence="2">
    <location>
        <begin position="69"/>
        <end position="91"/>
    </location>
</feature>
<keyword evidence="2" id="KW-1133">Transmembrane helix</keyword>
<dbReference type="EMBL" id="CP000362">
    <property type="protein sequence ID" value="ABG32898.1"/>
    <property type="molecule type" value="Genomic_DNA"/>
</dbReference>
<keyword evidence="2" id="KW-0472">Membrane</keyword>
<dbReference type="HOGENOM" id="CLU_075554_0_0_5"/>
<proteinExistence type="predicted"/>
<dbReference type="OrthoDB" id="7833467at2"/>
<feature type="region of interest" description="Disordered" evidence="1">
    <location>
        <begin position="1"/>
        <end position="21"/>
    </location>
</feature>
<protein>
    <submittedName>
        <fullName evidence="3">Uncharacterized protein</fullName>
    </submittedName>
</protein>
<dbReference type="KEGG" id="rde:RD1_3406"/>
<evidence type="ECO:0000313" key="4">
    <source>
        <dbReference type="Proteomes" id="UP000007029"/>
    </source>
</evidence>
<dbReference type="Proteomes" id="UP000007029">
    <property type="component" value="Chromosome"/>
</dbReference>